<comment type="caution">
    <text evidence="1">The sequence shown here is derived from an EMBL/GenBank/DDBJ whole genome shotgun (WGS) entry which is preliminary data.</text>
</comment>
<keyword evidence="2" id="KW-1185">Reference proteome</keyword>
<reference evidence="1 2" key="1">
    <citation type="journal article" date="2022" name="DNA Res.">
        <title>Chromosomal-level genome assembly of the orchid tree Bauhinia variegata (Leguminosae; Cercidoideae) supports the allotetraploid origin hypothesis of Bauhinia.</title>
        <authorList>
            <person name="Zhong Y."/>
            <person name="Chen Y."/>
            <person name="Zheng D."/>
            <person name="Pang J."/>
            <person name="Liu Y."/>
            <person name="Luo S."/>
            <person name="Meng S."/>
            <person name="Qian L."/>
            <person name="Wei D."/>
            <person name="Dai S."/>
            <person name="Zhou R."/>
        </authorList>
    </citation>
    <scope>NUCLEOTIDE SEQUENCE [LARGE SCALE GENOMIC DNA]</scope>
    <source>
        <strain evidence="1">BV-YZ2020</strain>
    </source>
</reference>
<gene>
    <name evidence="1" type="ORF">L6164_024079</name>
</gene>
<organism evidence="1 2">
    <name type="scientific">Bauhinia variegata</name>
    <name type="common">Purple orchid tree</name>
    <name type="synonym">Phanera variegata</name>
    <dbReference type="NCBI Taxonomy" id="167791"/>
    <lineage>
        <taxon>Eukaryota</taxon>
        <taxon>Viridiplantae</taxon>
        <taxon>Streptophyta</taxon>
        <taxon>Embryophyta</taxon>
        <taxon>Tracheophyta</taxon>
        <taxon>Spermatophyta</taxon>
        <taxon>Magnoliopsida</taxon>
        <taxon>eudicotyledons</taxon>
        <taxon>Gunneridae</taxon>
        <taxon>Pentapetalae</taxon>
        <taxon>rosids</taxon>
        <taxon>fabids</taxon>
        <taxon>Fabales</taxon>
        <taxon>Fabaceae</taxon>
        <taxon>Cercidoideae</taxon>
        <taxon>Cercideae</taxon>
        <taxon>Bauhiniinae</taxon>
        <taxon>Bauhinia</taxon>
    </lineage>
</organism>
<dbReference type="EMBL" id="CM039435">
    <property type="protein sequence ID" value="KAI4316062.1"/>
    <property type="molecule type" value="Genomic_DNA"/>
</dbReference>
<proteinExistence type="predicted"/>
<evidence type="ECO:0000313" key="1">
    <source>
        <dbReference type="EMBL" id="KAI4316062.1"/>
    </source>
</evidence>
<name>A0ACB9LWH1_BAUVA</name>
<accession>A0ACB9LWH1</accession>
<dbReference type="Proteomes" id="UP000828941">
    <property type="component" value="Chromosome 10"/>
</dbReference>
<evidence type="ECO:0000313" key="2">
    <source>
        <dbReference type="Proteomes" id="UP000828941"/>
    </source>
</evidence>
<protein>
    <submittedName>
        <fullName evidence="1">Uncharacterized protein</fullName>
    </submittedName>
</protein>
<sequence>MTESVPCLMNQTMKVKSIAVGVPQSSLSPSHPKIDHEVRRNHVSDCCSDQLIIQNHDNFKRSAAPMRCMFYHGWSWVDFQSDVVESFRSAFREEKPMIEVIIGGSENVFDFIRMVQIDLGSGHQRSIAWIDETGKPFFPKVFLGEDWLEDSGNPQIEIDVRIHGLDVDGKRKSSALDEFDIEVNSSSKKDEEEVVSKRLRLTSAALNWPNAKLLSKKDKQYLLVSNLFLSGIRKVGHGATITAIHQWERTGPLEKARLQVFQRQNEITKAARSASNAVFAWYAAPANAVPGILAHGFGFPSKISGSPSYGIGVYLSPVGLPHLSVMQLEPDDNGEKHIILCRVILGNIEKVEAGSQQRSPSCADFDTGTDDLENPKWYVVWSANMNRHIIPECVVSFKSSTHLTGQLGARNCTKYSLSLIISKMKNRLPYSKVQELLTLYGAFKAGKLVREDFINHMRAIAGDKLIMSIIREIQSAG</sequence>